<evidence type="ECO:0000313" key="3">
    <source>
        <dbReference type="Proteomes" id="UP000662200"/>
    </source>
</evidence>
<sequence length="213" mass="22083">MLLHAVTSAVAAILAVAGPAWPVHPAADPPAGLQVTDVQFAGEGCLPWTASVVPALDGRSVEVVYGSFFAQAGAVPQVDGTTSWVPRQEVGCRASFTLTYDPGWRVALRGGDSYTFADIARGARGTVRAGHRWGTAPPADAARTVAGPLSDGVVLRHDTGGPLTDCGAPVPVVMRKDLIVEAGTAAANSLSELAADVKSLASHDRVHLRWERC</sequence>
<reference evidence="2" key="2">
    <citation type="submission" date="2020-09" db="EMBL/GenBank/DDBJ databases">
        <authorList>
            <person name="Sun Q."/>
            <person name="Ohkuma M."/>
        </authorList>
    </citation>
    <scope>NUCLEOTIDE SEQUENCE</scope>
    <source>
        <strain evidence="2">JCM 3091</strain>
    </source>
</reference>
<accession>A0A8J3BIQ5</accession>
<dbReference type="AlphaFoldDB" id="A0A8J3BIQ5"/>
<evidence type="ECO:0000256" key="1">
    <source>
        <dbReference type="SAM" id="SignalP"/>
    </source>
</evidence>
<dbReference type="RefSeq" id="WP_189112319.1">
    <property type="nucleotide sequence ID" value="NZ_BMQC01000001.1"/>
</dbReference>
<dbReference type="Proteomes" id="UP000662200">
    <property type="component" value="Unassembled WGS sequence"/>
</dbReference>
<evidence type="ECO:0000313" key="2">
    <source>
        <dbReference type="EMBL" id="GGK13957.1"/>
    </source>
</evidence>
<gene>
    <name evidence="2" type="ORF">GCM10010124_03200</name>
</gene>
<evidence type="ECO:0008006" key="4">
    <source>
        <dbReference type="Google" id="ProtNLM"/>
    </source>
</evidence>
<dbReference type="EMBL" id="BMQC01000001">
    <property type="protein sequence ID" value="GGK13957.1"/>
    <property type="molecule type" value="Genomic_DNA"/>
</dbReference>
<dbReference type="Pfam" id="PF14273">
    <property type="entry name" value="DUF4360"/>
    <property type="match status" value="1"/>
</dbReference>
<name>A0A8J3BIQ5_9ACTN</name>
<protein>
    <recommendedName>
        <fullName evidence="4">Secreted protein</fullName>
    </recommendedName>
</protein>
<comment type="caution">
    <text evidence="2">The sequence shown here is derived from an EMBL/GenBank/DDBJ whole genome shotgun (WGS) entry which is preliminary data.</text>
</comment>
<reference evidence="2" key="1">
    <citation type="journal article" date="2014" name="Int. J. Syst. Evol. Microbiol.">
        <title>Complete genome sequence of Corynebacterium casei LMG S-19264T (=DSM 44701T), isolated from a smear-ripened cheese.</title>
        <authorList>
            <consortium name="US DOE Joint Genome Institute (JGI-PGF)"/>
            <person name="Walter F."/>
            <person name="Albersmeier A."/>
            <person name="Kalinowski J."/>
            <person name="Ruckert C."/>
        </authorList>
    </citation>
    <scope>NUCLEOTIDE SEQUENCE</scope>
    <source>
        <strain evidence="2">JCM 3091</strain>
    </source>
</reference>
<organism evidence="2 3">
    <name type="scientific">Pilimelia terevasa</name>
    <dbReference type="NCBI Taxonomy" id="53372"/>
    <lineage>
        <taxon>Bacteria</taxon>
        <taxon>Bacillati</taxon>
        <taxon>Actinomycetota</taxon>
        <taxon>Actinomycetes</taxon>
        <taxon>Micromonosporales</taxon>
        <taxon>Micromonosporaceae</taxon>
        <taxon>Pilimelia</taxon>
    </lineage>
</organism>
<proteinExistence type="predicted"/>
<feature type="chain" id="PRO_5038449279" description="Secreted protein" evidence="1">
    <location>
        <begin position="23"/>
        <end position="213"/>
    </location>
</feature>
<dbReference type="InterPro" id="IPR025649">
    <property type="entry name" value="DUF4360"/>
</dbReference>
<keyword evidence="3" id="KW-1185">Reference proteome</keyword>
<feature type="signal peptide" evidence="1">
    <location>
        <begin position="1"/>
        <end position="22"/>
    </location>
</feature>
<keyword evidence="1" id="KW-0732">Signal</keyword>